<proteinExistence type="predicted"/>
<evidence type="ECO:0000313" key="2">
    <source>
        <dbReference type="EMBL" id="GAA1500367.1"/>
    </source>
</evidence>
<dbReference type="EMBL" id="BAAAOQ010000046">
    <property type="protein sequence ID" value="GAA1500367.1"/>
    <property type="molecule type" value="Genomic_DNA"/>
</dbReference>
<evidence type="ECO:0000313" key="3">
    <source>
        <dbReference type="Proteomes" id="UP001501391"/>
    </source>
</evidence>
<keyword evidence="3" id="KW-1185">Reference proteome</keyword>
<accession>A0ABP4KA93</accession>
<gene>
    <name evidence="2" type="ORF">GCM10009787_78060</name>
</gene>
<name>A0ABP4KA93_9ACTN</name>
<reference evidence="3" key="1">
    <citation type="journal article" date="2019" name="Int. J. Syst. Evol. Microbiol.">
        <title>The Global Catalogue of Microorganisms (GCM) 10K type strain sequencing project: providing services to taxonomists for standard genome sequencing and annotation.</title>
        <authorList>
            <consortium name="The Broad Institute Genomics Platform"/>
            <consortium name="The Broad Institute Genome Sequencing Center for Infectious Disease"/>
            <person name="Wu L."/>
            <person name="Ma J."/>
        </authorList>
    </citation>
    <scope>NUCLEOTIDE SEQUENCE [LARGE SCALE GENOMIC DNA]</scope>
    <source>
        <strain evidence="3">JCM 14924</strain>
    </source>
</reference>
<comment type="caution">
    <text evidence="2">The sequence shown here is derived from an EMBL/GenBank/DDBJ whole genome shotgun (WGS) entry which is preliminary data.</text>
</comment>
<organism evidence="2 3">
    <name type="scientific">Streptomyces bangladeshensis</name>
    <dbReference type="NCBI Taxonomy" id="295352"/>
    <lineage>
        <taxon>Bacteria</taxon>
        <taxon>Bacillati</taxon>
        <taxon>Actinomycetota</taxon>
        <taxon>Actinomycetes</taxon>
        <taxon>Kitasatosporales</taxon>
        <taxon>Streptomycetaceae</taxon>
        <taxon>Streptomyces</taxon>
    </lineage>
</organism>
<protein>
    <submittedName>
        <fullName evidence="2">Uncharacterized protein</fullName>
    </submittedName>
</protein>
<dbReference type="Proteomes" id="UP001501391">
    <property type="component" value="Unassembled WGS sequence"/>
</dbReference>
<sequence>MAGKRKENEAGSSNDLRADVLRVLGVLKVATAAQIQRLSLPHLTYRHTTKPTAAKQKEARTASHRAAVNDLRRTAWPSTAAARGAVRRPGCSRRTARLPPRSTWTAR</sequence>
<dbReference type="RefSeq" id="WP_223284120.1">
    <property type="nucleotide sequence ID" value="NZ_BAAAOQ010000046.1"/>
</dbReference>
<feature type="region of interest" description="Disordered" evidence="1">
    <location>
        <begin position="79"/>
        <end position="107"/>
    </location>
</feature>
<evidence type="ECO:0000256" key="1">
    <source>
        <dbReference type="SAM" id="MobiDB-lite"/>
    </source>
</evidence>